<keyword evidence="2" id="KW-1185">Reference proteome</keyword>
<proteinExistence type="predicted"/>
<gene>
    <name evidence="1" type="ORF">KOR42_14720</name>
</gene>
<comment type="caution">
    <text evidence="1">The sequence shown here is derived from an EMBL/GenBank/DDBJ whole genome shotgun (WGS) entry which is preliminary data.</text>
</comment>
<name>A0A5C5X6X9_9PLAN</name>
<evidence type="ECO:0000313" key="1">
    <source>
        <dbReference type="EMBL" id="TWT58101.1"/>
    </source>
</evidence>
<accession>A0A5C5X6X9</accession>
<reference evidence="1 2" key="1">
    <citation type="submission" date="2019-02" db="EMBL/GenBank/DDBJ databases">
        <title>Deep-cultivation of Planctomycetes and their phenomic and genomic characterization uncovers novel biology.</title>
        <authorList>
            <person name="Wiegand S."/>
            <person name="Jogler M."/>
            <person name="Boedeker C."/>
            <person name="Pinto D."/>
            <person name="Vollmers J."/>
            <person name="Rivas-Marin E."/>
            <person name="Kohn T."/>
            <person name="Peeters S.H."/>
            <person name="Heuer A."/>
            <person name="Rast P."/>
            <person name="Oberbeckmann S."/>
            <person name="Bunk B."/>
            <person name="Jeske O."/>
            <person name="Meyerdierks A."/>
            <person name="Storesund J.E."/>
            <person name="Kallscheuer N."/>
            <person name="Luecker S."/>
            <person name="Lage O.M."/>
            <person name="Pohl T."/>
            <person name="Merkel B.J."/>
            <person name="Hornburger P."/>
            <person name="Mueller R.-W."/>
            <person name="Bruemmer F."/>
            <person name="Labrenz M."/>
            <person name="Spormann A.M."/>
            <person name="Op Den Camp H."/>
            <person name="Overmann J."/>
            <person name="Amann R."/>
            <person name="Jetten M.S.M."/>
            <person name="Mascher T."/>
            <person name="Medema M.H."/>
            <person name="Devos D.P."/>
            <person name="Kaster A.-K."/>
            <person name="Ovreas L."/>
            <person name="Rohde M."/>
            <person name="Galperin M.Y."/>
            <person name="Jogler C."/>
        </authorList>
    </citation>
    <scope>NUCLEOTIDE SEQUENCE [LARGE SCALE GENOMIC DNA]</scope>
    <source>
        <strain evidence="1 2">KOR42</strain>
    </source>
</reference>
<evidence type="ECO:0000313" key="2">
    <source>
        <dbReference type="Proteomes" id="UP000317243"/>
    </source>
</evidence>
<dbReference type="EMBL" id="SIHI01000001">
    <property type="protein sequence ID" value="TWT58101.1"/>
    <property type="molecule type" value="Genomic_DNA"/>
</dbReference>
<organism evidence="1 2">
    <name type="scientific">Thalassoglobus neptunius</name>
    <dbReference type="NCBI Taxonomy" id="1938619"/>
    <lineage>
        <taxon>Bacteria</taxon>
        <taxon>Pseudomonadati</taxon>
        <taxon>Planctomycetota</taxon>
        <taxon>Planctomycetia</taxon>
        <taxon>Planctomycetales</taxon>
        <taxon>Planctomycetaceae</taxon>
        <taxon>Thalassoglobus</taxon>
    </lineage>
</organism>
<dbReference type="AlphaFoldDB" id="A0A5C5X6X9"/>
<sequence>MAGRTIQAREAFRLVYLELHELGKRGDKRFKRLPPENTIAPDVVKYPPVRIFPNGDVIGIHPYLKKYLKDCKVTGRRNKTGPTTVESHHLLEERLMKHLGIHENEGLCVALEQVDHSYYSGELPKHLPRGAFMADIDVVYDASCEMYKASGHPEWIPIIRHWLKSNRIKILQHYATTDVAGATDKDRKRVQRFFNKL</sequence>
<dbReference type="RefSeq" id="WP_146508253.1">
    <property type="nucleotide sequence ID" value="NZ_SIHI01000001.1"/>
</dbReference>
<protein>
    <submittedName>
        <fullName evidence="1">Uncharacterized protein</fullName>
    </submittedName>
</protein>
<dbReference type="Proteomes" id="UP000317243">
    <property type="component" value="Unassembled WGS sequence"/>
</dbReference>